<dbReference type="EMBL" id="WCRY01000023">
    <property type="protein sequence ID" value="KAB4477121.1"/>
    <property type="molecule type" value="Genomic_DNA"/>
</dbReference>
<dbReference type="InterPro" id="IPR024450">
    <property type="entry name" value="DUF3874"/>
</dbReference>
<evidence type="ECO:0000259" key="1">
    <source>
        <dbReference type="Pfam" id="PF12990"/>
    </source>
</evidence>
<name>A0A139JSI5_BACT4</name>
<dbReference type="Proteomes" id="UP000436858">
    <property type="component" value="Unassembled WGS sequence"/>
</dbReference>
<evidence type="ECO:0000313" key="6">
    <source>
        <dbReference type="EMBL" id="RHD85365.1"/>
    </source>
</evidence>
<sequence length="92" mass="10689">MYQRQTTQLLPSAPFYRTCPAEEVFLSCFRTSASAEEKYLRLSAADIYKELKKRNAAALRGFNPNHFAQVLIKMGVERKHTEYGNVYLVVRR</sequence>
<evidence type="ECO:0000313" key="9">
    <source>
        <dbReference type="Proteomes" id="UP000436825"/>
    </source>
</evidence>
<evidence type="ECO:0000313" key="11">
    <source>
        <dbReference type="Proteomes" id="UP000440614"/>
    </source>
</evidence>
<evidence type="ECO:0000313" key="7">
    <source>
        <dbReference type="Proteomes" id="UP000095576"/>
    </source>
</evidence>
<accession>A0A139JSI5</accession>
<dbReference type="Pfam" id="PF12990">
    <property type="entry name" value="DUF3874"/>
    <property type="match status" value="1"/>
</dbReference>
<reference evidence="9 10" key="3">
    <citation type="journal article" date="2019" name="Nat. Med.">
        <title>A library of human gut bacterial isolates paired with longitudinal multiomics data enables mechanistic microbiome research.</title>
        <authorList>
            <person name="Poyet M."/>
            <person name="Groussin M."/>
            <person name="Gibbons S.M."/>
            <person name="Avila-Pacheco J."/>
            <person name="Jiang X."/>
            <person name="Kearney S.M."/>
            <person name="Perrotta A.R."/>
            <person name="Berdy B."/>
            <person name="Zhao S."/>
            <person name="Lieberman T.D."/>
            <person name="Swanson P.K."/>
            <person name="Smith M."/>
            <person name="Roesemann S."/>
            <person name="Alexander J.E."/>
            <person name="Rich S.A."/>
            <person name="Livny J."/>
            <person name="Vlamakis H."/>
            <person name="Clish C."/>
            <person name="Bullock K."/>
            <person name="Deik A."/>
            <person name="Scott J."/>
            <person name="Pierce K.A."/>
            <person name="Xavier R.J."/>
            <person name="Alm E.J."/>
        </authorList>
    </citation>
    <scope>NUCLEOTIDE SEQUENCE [LARGE SCALE GENOMIC DNA]</scope>
    <source>
        <strain evidence="4 9">BIOML-A160</strain>
        <strain evidence="5 10">BIOML-A162</strain>
        <strain evidence="3 11">BIOML-A188</strain>
    </source>
</reference>
<dbReference type="EMBL" id="WCSY01000004">
    <property type="protein sequence ID" value="KAB4314739.1"/>
    <property type="molecule type" value="Genomic_DNA"/>
</dbReference>
<dbReference type="EMBL" id="QSJP01000017">
    <property type="protein sequence ID" value="RHD85365.1"/>
    <property type="molecule type" value="Genomic_DNA"/>
</dbReference>
<evidence type="ECO:0000313" key="8">
    <source>
        <dbReference type="Proteomes" id="UP000284785"/>
    </source>
</evidence>
<organism evidence="3 11">
    <name type="scientific">Bacteroides thetaiotaomicron</name>
    <dbReference type="NCBI Taxonomy" id="818"/>
    <lineage>
        <taxon>Bacteria</taxon>
        <taxon>Pseudomonadati</taxon>
        <taxon>Bacteroidota</taxon>
        <taxon>Bacteroidia</taxon>
        <taxon>Bacteroidales</taxon>
        <taxon>Bacteroidaceae</taxon>
        <taxon>Bacteroides</taxon>
    </lineage>
</organism>
<evidence type="ECO:0000313" key="5">
    <source>
        <dbReference type="EMBL" id="KAB4477121.1"/>
    </source>
</evidence>
<reference evidence="6 8" key="2">
    <citation type="submission" date="2018-08" db="EMBL/GenBank/DDBJ databases">
        <title>A genome reference for cultivated species of the human gut microbiota.</title>
        <authorList>
            <person name="Zou Y."/>
            <person name="Xue W."/>
            <person name="Luo G."/>
        </authorList>
    </citation>
    <scope>NUCLEOTIDE SEQUENCE [LARGE SCALE GENOMIC DNA]</scope>
    <source>
        <strain evidence="6 8">AM30-26</strain>
    </source>
</reference>
<evidence type="ECO:0000313" key="4">
    <source>
        <dbReference type="EMBL" id="KAB4457741.1"/>
    </source>
</evidence>
<dbReference type="EMBL" id="CZAP01000015">
    <property type="protein sequence ID" value="CUP89824.1"/>
    <property type="molecule type" value="Genomic_DNA"/>
</dbReference>
<dbReference type="Proteomes" id="UP000440614">
    <property type="component" value="Unassembled WGS sequence"/>
</dbReference>
<feature type="domain" description="DUF3874" evidence="1">
    <location>
        <begin position="18"/>
        <end position="89"/>
    </location>
</feature>
<proteinExistence type="predicted"/>
<evidence type="ECO:0000313" key="10">
    <source>
        <dbReference type="Proteomes" id="UP000436858"/>
    </source>
</evidence>
<dbReference type="Proteomes" id="UP000284785">
    <property type="component" value="Unassembled WGS sequence"/>
</dbReference>
<dbReference type="Proteomes" id="UP000095576">
    <property type="component" value="Unassembled WGS sequence"/>
</dbReference>
<gene>
    <name evidence="6" type="ORF">DW780_17565</name>
    <name evidence="2" type="ORF">ERS852511_03580</name>
    <name evidence="4" type="ORF">GAN75_05995</name>
    <name evidence="5" type="ORF">GAN91_20345</name>
    <name evidence="3" type="ORF">GAO51_05085</name>
</gene>
<dbReference type="Proteomes" id="UP000436825">
    <property type="component" value="Unassembled WGS sequence"/>
</dbReference>
<dbReference type="SMR" id="A0A139JSI5"/>
<dbReference type="AlphaFoldDB" id="A0A139JSI5"/>
<protein>
    <submittedName>
        <fullName evidence="2">Predicted P-loop ATPase and inactivated derivatives</fullName>
    </submittedName>
</protein>
<reference evidence="2 7" key="1">
    <citation type="submission" date="2015-09" db="EMBL/GenBank/DDBJ databases">
        <authorList>
            <consortium name="Pathogen Informatics"/>
        </authorList>
    </citation>
    <scope>NUCLEOTIDE SEQUENCE [LARGE SCALE GENOMIC DNA]</scope>
    <source>
        <strain evidence="2 7">2789STDY5834899</strain>
    </source>
</reference>
<evidence type="ECO:0000313" key="3">
    <source>
        <dbReference type="EMBL" id="KAB4314739.1"/>
    </source>
</evidence>
<dbReference type="EMBL" id="WCRW01000003">
    <property type="protein sequence ID" value="KAB4457741.1"/>
    <property type="molecule type" value="Genomic_DNA"/>
</dbReference>
<dbReference type="PATRIC" id="fig|818.29.peg.5020"/>
<evidence type="ECO:0000313" key="2">
    <source>
        <dbReference type="EMBL" id="CUP89824.1"/>
    </source>
</evidence>